<dbReference type="Gene3D" id="1.10.8.870">
    <property type="entry name" value="Alpha-glycerophosphate oxidase, cap domain"/>
    <property type="match status" value="1"/>
</dbReference>
<dbReference type="EC" id="1.1.5.3" evidence="9"/>
<dbReference type="Gene3D" id="3.30.9.10">
    <property type="entry name" value="D-Amino Acid Oxidase, subunit A, domain 2"/>
    <property type="match status" value="1"/>
</dbReference>
<evidence type="ECO:0000313" key="13">
    <source>
        <dbReference type="Proteomes" id="UP000247978"/>
    </source>
</evidence>
<protein>
    <recommendedName>
        <fullName evidence="9">Glycerol-3-phosphate dehydrogenase</fullName>
        <ecNumber evidence="9">1.1.5.3</ecNumber>
    </recommendedName>
</protein>
<dbReference type="InterPro" id="IPR036188">
    <property type="entry name" value="FAD/NAD-bd_sf"/>
</dbReference>
<evidence type="ECO:0000259" key="10">
    <source>
        <dbReference type="Pfam" id="PF01266"/>
    </source>
</evidence>
<dbReference type="Gene3D" id="3.50.50.60">
    <property type="entry name" value="FAD/NAD(P)-binding domain"/>
    <property type="match status" value="1"/>
</dbReference>
<name>A0A2V3VKH8_9BACI</name>
<evidence type="ECO:0000256" key="6">
    <source>
        <dbReference type="ARBA" id="ARBA00022827"/>
    </source>
</evidence>
<dbReference type="Pfam" id="PF01266">
    <property type="entry name" value="DAO"/>
    <property type="match status" value="1"/>
</dbReference>
<keyword evidence="4 9" id="KW-0285">Flavoprotein</keyword>
<dbReference type="PRINTS" id="PR01001">
    <property type="entry name" value="FADG3PDH"/>
</dbReference>
<evidence type="ECO:0000256" key="7">
    <source>
        <dbReference type="ARBA" id="ARBA00023002"/>
    </source>
</evidence>
<dbReference type="InterPro" id="IPR006076">
    <property type="entry name" value="FAD-dep_OxRdtase"/>
</dbReference>
<comment type="caution">
    <text evidence="12">The sequence shown here is derived from an EMBL/GenBank/DDBJ whole genome shotgun (WGS) entry which is preliminary data.</text>
</comment>
<dbReference type="PROSITE" id="PS00978">
    <property type="entry name" value="FAD_G3PDH_2"/>
    <property type="match status" value="1"/>
</dbReference>
<dbReference type="EMBL" id="QJJQ01000019">
    <property type="protein sequence ID" value="PXW82332.1"/>
    <property type="molecule type" value="Genomic_DNA"/>
</dbReference>
<dbReference type="SUPFAM" id="SSF51905">
    <property type="entry name" value="FAD/NAD(P)-binding domain"/>
    <property type="match status" value="1"/>
</dbReference>
<evidence type="ECO:0000256" key="8">
    <source>
        <dbReference type="ARBA" id="ARBA00049055"/>
    </source>
</evidence>
<feature type="domain" description="Alpha-glycerophosphate oxidase C-terminal" evidence="11">
    <location>
        <begin position="404"/>
        <end position="528"/>
    </location>
</feature>
<dbReference type="InterPro" id="IPR000447">
    <property type="entry name" value="G3P_DH_FAD-dep"/>
</dbReference>
<accession>A0A2V3VKH8</accession>
<comment type="pathway">
    <text evidence="2">Polyol metabolism; glycerol degradation via glycerol kinase pathway; glycerone phosphate from sn-glycerol 3-phosphate (aerobic route): step 1/1.</text>
</comment>
<evidence type="ECO:0000256" key="9">
    <source>
        <dbReference type="RuleBase" id="RU361217"/>
    </source>
</evidence>
<proteinExistence type="inferred from homology"/>
<keyword evidence="13" id="KW-1185">Reference proteome</keyword>
<evidence type="ECO:0000256" key="1">
    <source>
        <dbReference type="ARBA" id="ARBA00001974"/>
    </source>
</evidence>
<organism evidence="12 13">
    <name type="scientific">Pseudogracilibacillus auburnensis</name>
    <dbReference type="NCBI Taxonomy" id="1494959"/>
    <lineage>
        <taxon>Bacteria</taxon>
        <taxon>Bacillati</taxon>
        <taxon>Bacillota</taxon>
        <taxon>Bacilli</taxon>
        <taxon>Bacillales</taxon>
        <taxon>Bacillaceae</taxon>
        <taxon>Pseudogracilibacillus</taxon>
    </lineage>
</organism>
<dbReference type="GO" id="GO:0019563">
    <property type="term" value="P:glycerol catabolic process"/>
    <property type="evidence" value="ECO:0007669"/>
    <property type="project" value="UniProtKB-UniPathway"/>
</dbReference>
<dbReference type="GO" id="GO:0004368">
    <property type="term" value="F:glycerol-3-phosphate dehydrogenase (quinone) activity"/>
    <property type="evidence" value="ECO:0007669"/>
    <property type="project" value="UniProtKB-EC"/>
</dbReference>
<comment type="cofactor">
    <cofactor evidence="1 9">
        <name>FAD</name>
        <dbReference type="ChEBI" id="CHEBI:57692"/>
    </cofactor>
</comment>
<dbReference type="AlphaFoldDB" id="A0A2V3VKH8"/>
<feature type="domain" description="FAD dependent oxidoreductase" evidence="10">
    <location>
        <begin position="21"/>
        <end position="346"/>
    </location>
</feature>
<evidence type="ECO:0000259" key="11">
    <source>
        <dbReference type="Pfam" id="PF16901"/>
    </source>
</evidence>
<dbReference type="Proteomes" id="UP000247978">
    <property type="component" value="Unassembled WGS sequence"/>
</dbReference>
<dbReference type="InterPro" id="IPR031656">
    <property type="entry name" value="DAO_C"/>
</dbReference>
<evidence type="ECO:0000256" key="5">
    <source>
        <dbReference type="ARBA" id="ARBA00022798"/>
    </source>
</evidence>
<dbReference type="RefSeq" id="WP_110397133.1">
    <property type="nucleotide sequence ID" value="NZ_JBHUHB010000001.1"/>
</dbReference>
<dbReference type="PANTHER" id="PTHR11985">
    <property type="entry name" value="GLYCEROL-3-PHOSPHATE DEHYDROGENASE"/>
    <property type="match status" value="1"/>
</dbReference>
<dbReference type="InterPro" id="IPR038299">
    <property type="entry name" value="DAO_C_sf"/>
</dbReference>
<sequence>MYFSNLNRDLITEKLESAHFDLLIVGGGITGAGIALDAITRGLNVALLEMNDFASGTSSRSTKLVHGGLRYLKQFEFKEVAELGRERSVVYENGPHVTIPERMLLPFHKGGTFGKTMTSVGLSLYDFLAKVKKSERRVMISRDEVITKVPFIKSQELKGGGVYVEYRTDDARLTLEVIKAAHEKGASILNYAEVLGFTYDENKKINGVQFKDKVSNKVIEVKSQAVVNASGPWVDSVRKLDYTRNNKHLQLSKGVHIVFDSSKFPLDQSVYFDTHDKRMVFAIPRNGKTYVGTTDDFYDGNPTDMNVKKSEVDYLLKAIKDMFPSIKLSETDVESSWAGVRPLIHQEGKDPSEISRKDEIWESESNLITIAGGKLTGYRKMAETIVDLLYKKYISHDKFSYSTCQTKNLPISGGDVGGSNGWIPFKEKWIKNLMEFKLNKKQSIEIIDLFGSNITSVIQYAQGNDTKLPTHLYMKLMYSMYHEMILSPVDFFFRRTGDILFNLEQVIQWKDEVNNIMGNKFNWSDEKRSIYIEELNTAIDTANNFKK</sequence>
<dbReference type="PROSITE" id="PS00977">
    <property type="entry name" value="FAD_G3PDH_1"/>
    <property type="match status" value="1"/>
</dbReference>
<dbReference type="Pfam" id="PF16901">
    <property type="entry name" value="DAO_C"/>
    <property type="match status" value="1"/>
</dbReference>
<reference evidence="12 13" key="1">
    <citation type="submission" date="2018-05" db="EMBL/GenBank/DDBJ databases">
        <title>Genomic Encyclopedia of Type Strains, Phase IV (KMG-IV): sequencing the most valuable type-strain genomes for metagenomic binning, comparative biology and taxonomic classification.</title>
        <authorList>
            <person name="Goeker M."/>
        </authorList>
    </citation>
    <scope>NUCLEOTIDE SEQUENCE [LARGE SCALE GENOMIC DNA]</scope>
    <source>
        <strain evidence="12 13">DSM 28556</strain>
    </source>
</reference>
<gene>
    <name evidence="12" type="ORF">DFR56_11918</name>
</gene>
<keyword evidence="6" id="KW-0274">FAD</keyword>
<comment type="catalytic activity">
    <reaction evidence="8 9">
        <text>a quinone + sn-glycerol 3-phosphate = dihydroxyacetone phosphate + a quinol</text>
        <dbReference type="Rhea" id="RHEA:18977"/>
        <dbReference type="ChEBI" id="CHEBI:24646"/>
        <dbReference type="ChEBI" id="CHEBI:57597"/>
        <dbReference type="ChEBI" id="CHEBI:57642"/>
        <dbReference type="ChEBI" id="CHEBI:132124"/>
        <dbReference type="EC" id="1.1.5.3"/>
    </reaction>
</comment>
<evidence type="ECO:0000256" key="4">
    <source>
        <dbReference type="ARBA" id="ARBA00022630"/>
    </source>
</evidence>
<evidence type="ECO:0000313" key="12">
    <source>
        <dbReference type="EMBL" id="PXW82332.1"/>
    </source>
</evidence>
<evidence type="ECO:0000256" key="3">
    <source>
        <dbReference type="ARBA" id="ARBA00007330"/>
    </source>
</evidence>
<dbReference type="UniPathway" id="UPA00618">
    <property type="reaction ID" value="UER00674"/>
</dbReference>
<comment type="similarity">
    <text evidence="3 9">Belongs to the FAD-dependent glycerol-3-phosphate dehydrogenase family.</text>
</comment>
<dbReference type="GO" id="GO:0046168">
    <property type="term" value="P:glycerol-3-phosphate catabolic process"/>
    <property type="evidence" value="ECO:0007669"/>
    <property type="project" value="TreeGrafter"/>
</dbReference>
<dbReference type="SUPFAM" id="SSF54373">
    <property type="entry name" value="FAD-linked reductases, C-terminal domain"/>
    <property type="match status" value="1"/>
</dbReference>
<keyword evidence="7 9" id="KW-0560">Oxidoreductase</keyword>
<evidence type="ECO:0000256" key="2">
    <source>
        <dbReference type="ARBA" id="ARBA00004977"/>
    </source>
</evidence>
<dbReference type="PANTHER" id="PTHR11985:SF35">
    <property type="entry name" value="ANAEROBIC GLYCEROL-3-PHOSPHATE DEHYDROGENASE SUBUNIT A"/>
    <property type="match status" value="1"/>
</dbReference>
<dbReference type="GO" id="GO:0009331">
    <property type="term" value="C:glycerol-3-phosphate dehydrogenase (FAD) complex"/>
    <property type="evidence" value="ECO:0007669"/>
    <property type="project" value="UniProtKB-UniRule"/>
</dbReference>
<dbReference type="OrthoDB" id="9766796at2"/>
<keyword evidence="5" id="KW-0319">Glycerol metabolism</keyword>